<reference evidence="1 2" key="1">
    <citation type="submission" date="2019-01" db="EMBL/GenBank/DDBJ databases">
        <title>Leuconostoc litchii sp. nov., a novel lactic acid bacterium isolated from lychee.</title>
        <authorList>
            <person name="Wang L.-T."/>
        </authorList>
    </citation>
    <scope>NUCLEOTIDE SEQUENCE [LARGE SCALE GENOMIC DNA]</scope>
    <source>
        <strain evidence="1 2">MB7</strain>
    </source>
</reference>
<dbReference type="RefSeq" id="WP_148606405.1">
    <property type="nucleotide sequence ID" value="NZ_SDGY01000006.1"/>
</dbReference>
<organism evidence="1 2">
    <name type="scientific">Leuconostoc litchii</name>
    <dbReference type="NCBI Taxonomy" id="1981069"/>
    <lineage>
        <taxon>Bacteria</taxon>
        <taxon>Bacillati</taxon>
        <taxon>Bacillota</taxon>
        <taxon>Bacilli</taxon>
        <taxon>Lactobacillales</taxon>
        <taxon>Lactobacillaceae</taxon>
        <taxon>Leuconostoc</taxon>
    </lineage>
</organism>
<dbReference type="OrthoDB" id="9767875at2"/>
<dbReference type="InterPro" id="IPR022372">
    <property type="entry name" value="Accessory_SS_Asp1"/>
</dbReference>
<keyword evidence="2" id="KW-1185">Reference proteome</keyword>
<dbReference type="Pfam" id="PF16993">
    <property type="entry name" value="Asp1"/>
    <property type="match status" value="1"/>
</dbReference>
<dbReference type="EMBL" id="SDGY01000006">
    <property type="protein sequence ID" value="TYC46167.1"/>
    <property type="molecule type" value="Genomic_DNA"/>
</dbReference>
<accession>A0A6P2CL52</accession>
<dbReference type="NCBIfam" id="TIGR03713">
    <property type="entry name" value="acc_sec_asp1"/>
    <property type="match status" value="1"/>
</dbReference>
<protein>
    <submittedName>
        <fullName evidence="1">Accessory Sec system protein Asp1</fullName>
    </submittedName>
</protein>
<dbReference type="Proteomes" id="UP000442244">
    <property type="component" value="Unassembled WGS sequence"/>
</dbReference>
<evidence type="ECO:0000313" key="1">
    <source>
        <dbReference type="EMBL" id="TYC46167.1"/>
    </source>
</evidence>
<sequence>MIYFIPSWQSLSDGPTDFDDIVHQLKMFQKNNIKVEIILPTYLPSIRYQLNRQGLTNIRYWSVFEYLQNIKNNIGLPLKADSLKFPDQAQFIYTPICLIVLYQKSVFAKVYYSKFGGVSHVDYFVNDMVNKQNFYDDRGILSSVIAYDSTGKQIYMNYFDDYQNIKIHHDLLTHQVELEFEGENYIYGSIEELVISYIEQHLKDVRGNHTIILSACLENNYLTNLSHLNNRIIVSFSNQRFKFENKELLNKFLSMADILIADTKFSQRELEKECQSKHRNLTIHELPPFDANLKLGESQSMRQQVIYWYVDNSLAGILPTAIQKLTHRLITHKKNSIVIASKSSLQIRDISNKIFDYVKEFYQVNEESVIYQMAWQALNDDSENRLHDNELNQFSEIKEYQDATKAIEVMQHVEKQVITFEKDINIGLSSARVILDLNNKPDTFLQISGISAGLPQINMKESSYIVDRKNGLILKTINQLDEAIEYYLDTLNYWNESLVYNIEQIEKYSNKNNVQRWIDLVRSNNEHD</sequence>
<proteinExistence type="predicted"/>
<comment type="caution">
    <text evidence="1">The sequence shown here is derived from an EMBL/GenBank/DDBJ whole genome shotgun (WGS) entry which is preliminary data.</text>
</comment>
<dbReference type="AlphaFoldDB" id="A0A6P2CL52"/>
<name>A0A6P2CL52_9LACO</name>
<evidence type="ECO:0000313" key="2">
    <source>
        <dbReference type="Proteomes" id="UP000442244"/>
    </source>
</evidence>
<gene>
    <name evidence="1" type="primary">asp1</name>
    <name evidence="1" type="ORF">ESZ47_08015</name>
</gene>
<dbReference type="GO" id="GO:0015031">
    <property type="term" value="P:protein transport"/>
    <property type="evidence" value="ECO:0007669"/>
    <property type="project" value="InterPro"/>
</dbReference>